<comment type="similarity">
    <text evidence="1">Belongs to the short-chain dehydrogenases/reductases (SDR) family.</text>
</comment>
<accession>A0ABT4QZK0</accession>
<feature type="signal peptide" evidence="3">
    <location>
        <begin position="1"/>
        <end position="27"/>
    </location>
</feature>
<evidence type="ECO:0000256" key="3">
    <source>
        <dbReference type="SAM" id="SignalP"/>
    </source>
</evidence>
<dbReference type="Pfam" id="PF00106">
    <property type="entry name" value="adh_short"/>
    <property type="match status" value="1"/>
</dbReference>
<comment type="caution">
    <text evidence="4">The sequence shown here is derived from an EMBL/GenBank/DDBJ whole genome shotgun (WGS) entry which is preliminary data.</text>
</comment>
<keyword evidence="5" id="KW-1185">Reference proteome</keyword>
<protein>
    <submittedName>
        <fullName evidence="4">SDR family NAD(P)-dependent oxidoreductase</fullName>
    </submittedName>
</protein>
<dbReference type="Proteomes" id="UP001152178">
    <property type="component" value="Unassembled WGS sequence"/>
</dbReference>
<dbReference type="InterPro" id="IPR036291">
    <property type="entry name" value="NAD(P)-bd_dom_sf"/>
</dbReference>
<evidence type="ECO:0000256" key="1">
    <source>
        <dbReference type="ARBA" id="ARBA00006484"/>
    </source>
</evidence>
<keyword evidence="2" id="KW-0560">Oxidoreductase</keyword>
<dbReference type="SUPFAM" id="SSF51735">
    <property type="entry name" value="NAD(P)-binding Rossmann-fold domains"/>
    <property type="match status" value="1"/>
</dbReference>
<dbReference type="PRINTS" id="PR00081">
    <property type="entry name" value="GDHRDH"/>
</dbReference>
<dbReference type="PANTHER" id="PTHR44196:SF1">
    <property type="entry name" value="DEHYDROGENASE_REDUCTASE SDR FAMILY MEMBER 7B"/>
    <property type="match status" value="1"/>
</dbReference>
<dbReference type="EMBL" id="JAPFQA010000011">
    <property type="protein sequence ID" value="MCZ8546916.1"/>
    <property type="molecule type" value="Genomic_DNA"/>
</dbReference>
<gene>
    <name evidence="4" type="ORF">OOJ09_22240</name>
</gene>
<evidence type="ECO:0000256" key="2">
    <source>
        <dbReference type="ARBA" id="ARBA00023002"/>
    </source>
</evidence>
<organism evidence="4 5">
    <name type="scientific">Mesorhizobium qingshengii</name>
    <dbReference type="NCBI Taxonomy" id="1165689"/>
    <lineage>
        <taxon>Bacteria</taxon>
        <taxon>Pseudomonadati</taxon>
        <taxon>Pseudomonadota</taxon>
        <taxon>Alphaproteobacteria</taxon>
        <taxon>Hyphomicrobiales</taxon>
        <taxon>Phyllobacteriaceae</taxon>
        <taxon>Mesorhizobium</taxon>
    </lineage>
</organism>
<feature type="chain" id="PRO_5046508425" evidence="3">
    <location>
        <begin position="28"/>
        <end position="123"/>
    </location>
</feature>
<sequence>MRKLNGKIALAAGASSGIGAATALALAAEGATVAIAARRRQRLDGMATRIRDAGGEALTIEADITDAAQATAMVRRVLESHGRLDMLFNVAGVGVAARYQARGERQWRNRCAAKSAGTASGSP</sequence>
<dbReference type="RefSeq" id="WP_269907252.1">
    <property type="nucleotide sequence ID" value="NZ_JAPFQA010000011.1"/>
</dbReference>
<name>A0ABT4QZK0_9HYPH</name>
<reference evidence="4" key="1">
    <citation type="submission" date="2022-11" db="EMBL/GenBank/DDBJ databases">
        <authorList>
            <person name="Coimbra C."/>
        </authorList>
    </citation>
    <scope>NUCLEOTIDE SEQUENCE</scope>
    <source>
        <strain evidence="4">Jales19</strain>
    </source>
</reference>
<keyword evidence="3" id="KW-0732">Signal</keyword>
<evidence type="ECO:0000313" key="5">
    <source>
        <dbReference type="Proteomes" id="UP001152178"/>
    </source>
</evidence>
<dbReference type="Gene3D" id="3.40.50.720">
    <property type="entry name" value="NAD(P)-binding Rossmann-like Domain"/>
    <property type="match status" value="1"/>
</dbReference>
<proteinExistence type="inferred from homology"/>
<dbReference type="PANTHER" id="PTHR44196">
    <property type="entry name" value="DEHYDROGENASE/REDUCTASE SDR FAMILY MEMBER 7B"/>
    <property type="match status" value="1"/>
</dbReference>
<dbReference type="InterPro" id="IPR002347">
    <property type="entry name" value="SDR_fam"/>
</dbReference>
<evidence type="ECO:0000313" key="4">
    <source>
        <dbReference type="EMBL" id="MCZ8546916.1"/>
    </source>
</evidence>